<gene>
    <name evidence="2" type="ORF">HLRTI_002763</name>
    <name evidence="1" type="ORF">HTIA_0025</name>
</gene>
<keyword evidence="4" id="KW-1185">Reference proteome</keyword>
<dbReference type="Proteomes" id="UP000003861">
    <property type="component" value="Unassembled WGS sequence"/>
</dbReference>
<dbReference type="HOGENOM" id="CLU_2968393_0_0_2"/>
<evidence type="ECO:0000313" key="4">
    <source>
        <dbReference type="Proteomes" id="UP000015381"/>
    </source>
</evidence>
<sequence>MANATHQSDWFWVGFVSGAGGLCRLTGVCDTAGVDSVCVTSYSATVPRIDAKGRQTLV</sequence>
<dbReference type="EMBL" id="AFNT02000039">
    <property type="protein sequence ID" value="ERJ05251.1"/>
    <property type="molecule type" value="Genomic_DNA"/>
</dbReference>
<organism evidence="2 3">
    <name type="scientific">Halorhabdus tiamatea SARL4B</name>
    <dbReference type="NCBI Taxonomy" id="1033806"/>
    <lineage>
        <taxon>Archaea</taxon>
        <taxon>Methanobacteriati</taxon>
        <taxon>Methanobacteriota</taxon>
        <taxon>Stenosarchaea group</taxon>
        <taxon>Halobacteria</taxon>
        <taxon>Halobacteriales</taxon>
        <taxon>Haloarculaceae</taxon>
        <taxon>Halorhabdus</taxon>
    </lineage>
</organism>
<dbReference type="AlphaFoldDB" id="F7PI76"/>
<name>F7PI76_9EURY</name>
<evidence type="ECO:0000313" key="1">
    <source>
        <dbReference type="EMBL" id="CCQ32177.1"/>
    </source>
</evidence>
<evidence type="ECO:0000313" key="2">
    <source>
        <dbReference type="EMBL" id="ERJ05251.1"/>
    </source>
</evidence>
<protein>
    <submittedName>
        <fullName evidence="2">Uncharacterized protein</fullName>
    </submittedName>
</protein>
<dbReference type="STRING" id="1033806.HTIA_0025"/>
<dbReference type="EMBL" id="HF571520">
    <property type="protein sequence ID" value="CCQ32177.1"/>
    <property type="molecule type" value="Genomic_DNA"/>
</dbReference>
<evidence type="ECO:0000313" key="3">
    <source>
        <dbReference type="Proteomes" id="UP000003861"/>
    </source>
</evidence>
<reference evidence="2 3" key="1">
    <citation type="journal article" date="2011" name="J. Bacteriol.">
        <title>Genome sequence of Halorhabdus tiamatea, the first archaeon isolated from a deep-sea anoxic brine lake.</title>
        <authorList>
            <person name="Antunes A."/>
            <person name="Alam I."/>
            <person name="Bajic V.B."/>
            <person name="Stingl U."/>
        </authorList>
    </citation>
    <scope>NUCLEOTIDE SEQUENCE [LARGE SCALE GENOMIC DNA]</scope>
    <source>
        <strain evidence="2 3">SARL4B</strain>
    </source>
</reference>
<reference evidence="2 3" key="2">
    <citation type="journal article" date="2013" name="PLoS ONE">
        <title>INDIGO - INtegrated Data Warehouse of MIcrobial GenOmes with Examples from the Red Sea Extremophiles.</title>
        <authorList>
            <person name="Alam I."/>
            <person name="Antunes A."/>
            <person name="Kamau A.A."/>
            <person name="Ba Alawi W."/>
            <person name="Kalkatawi M."/>
            <person name="Stingl U."/>
            <person name="Bajic V.B."/>
        </authorList>
    </citation>
    <scope>NUCLEOTIDE SEQUENCE [LARGE SCALE GENOMIC DNA]</scope>
    <source>
        <strain evidence="2 3">SARL4B</strain>
    </source>
</reference>
<dbReference type="KEGG" id="hti:HTIA_0025"/>
<accession>F7PI76</accession>
<proteinExistence type="predicted"/>
<dbReference type="Proteomes" id="UP000015381">
    <property type="component" value="Chromosome I"/>
</dbReference>
<reference evidence="1 4" key="3">
    <citation type="journal article" date="2014" name="Environ. Microbiol.">
        <title>Halorhabdus tiamatea: proteogenomics and glycosidase activity measurements identify the first cultivated euryarchaeon from a deep-sea anoxic brine lake as potential polysaccharide degrader.</title>
        <authorList>
            <person name="Werner J."/>
            <person name="Ferrer M."/>
            <person name="Michel G."/>
            <person name="Mann A.J."/>
            <person name="Huang S."/>
            <person name="Juarez S."/>
            <person name="Ciordia S."/>
            <person name="Albar J.P."/>
            <person name="Alcaide M."/>
            <person name="La Cono V."/>
            <person name="Yakimov M.M."/>
            <person name="Antunes A."/>
            <person name="Taborda M."/>
            <person name="Da Costa M.S."/>
            <person name="Amann R.I."/>
            <person name="Gloeckner F.O."/>
            <person name="Golyshina O.V."/>
            <person name="Golyshin P.N."/>
            <person name="Teeling H."/>
        </authorList>
    </citation>
    <scope>NUCLEOTIDE SEQUENCE [LARGE SCALE GENOMIC DNA]</scope>
    <source>
        <strain evidence="4">SARL4B</strain>
        <strain evidence="1">Type strain: SARL4B</strain>
    </source>
</reference>